<dbReference type="Gene3D" id="3.30.1240.10">
    <property type="match status" value="1"/>
</dbReference>
<dbReference type="GO" id="GO:0016791">
    <property type="term" value="F:phosphatase activity"/>
    <property type="evidence" value="ECO:0007669"/>
    <property type="project" value="TreeGrafter"/>
</dbReference>
<reference evidence="1 2" key="1">
    <citation type="submission" date="2017-11" db="EMBL/GenBank/DDBJ databases">
        <title>Genome sequence of Entomoplasma melaleucae M1 (ATCC 49191).</title>
        <authorList>
            <person name="Lo W.-S."/>
            <person name="Gasparich G.E."/>
            <person name="Kuo C.-H."/>
        </authorList>
    </citation>
    <scope>NUCLEOTIDE SEQUENCE [LARGE SCALE GENOMIC DNA]</scope>
    <source>
        <strain evidence="1 2">M1</strain>
    </source>
</reference>
<dbReference type="Pfam" id="PF08282">
    <property type="entry name" value="Hydrolase_3"/>
    <property type="match status" value="1"/>
</dbReference>
<dbReference type="PANTHER" id="PTHR10000:SF8">
    <property type="entry name" value="HAD SUPERFAMILY HYDROLASE-LIKE, TYPE 3"/>
    <property type="match status" value="1"/>
</dbReference>
<dbReference type="OrthoDB" id="384659at2"/>
<gene>
    <name evidence="1" type="primary">had</name>
    <name evidence="1" type="ORF">EMELA_v1c07150</name>
</gene>
<dbReference type="SUPFAM" id="SSF56784">
    <property type="entry name" value="HAD-like"/>
    <property type="match status" value="1"/>
</dbReference>
<name>A0A2K8NZZ5_9MOLU</name>
<dbReference type="GO" id="GO:0005829">
    <property type="term" value="C:cytosol"/>
    <property type="evidence" value="ECO:0007669"/>
    <property type="project" value="TreeGrafter"/>
</dbReference>
<evidence type="ECO:0000313" key="2">
    <source>
        <dbReference type="Proteomes" id="UP000231896"/>
    </source>
</evidence>
<dbReference type="RefSeq" id="WP_028124301.1">
    <property type="nucleotide sequence ID" value="NZ_CP024964.1"/>
</dbReference>
<protein>
    <submittedName>
        <fullName evidence="1">HAD superfamily hydrolase</fullName>
    </submittedName>
</protein>
<accession>A0A2K8NZZ5</accession>
<dbReference type="Proteomes" id="UP000231896">
    <property type="component" value="Chromosome"/>
</dbReference>
<organism evidence="1 2">
    <name type="scientific">Mesoplasma melaleucae</name>
    <dbReference type="NCBI Taxonomy" id="81459"/>
    <lineage>
        <taxon>Bacteria</taxon>
        <taxon>Bacillati</taxon>
        <taxon>Mycoplasmatota</taxon>
        <taxon>Mollicutes</taxon>
        <taxon>Entomoplasmatales</taxon>
        <taxon>Entomoplasmataceae</taxon>
        <taxon>Mesoplasma</taxon>
    </lineage>
</organism>
<dbReference type="AlphaFoldDB" id="A0A2K8NZZ5"/>
<dbReference type="Gene3D" id="3.40.50.1000">
    <property type="entry name" value="HAD superfamily/HAD-like"/>
    <property type="match status" value="1"/>
</dbReference>
<dbReference type="EMBL" id="CP024964">
    <property type="protein sequence ID" value="ATZ18213.1"/>
    <property type="molecule type" value="Genomic_DNA"/>
</dbReference>
<dbReference type="GO" id="GO:0000287">
    <property type="term" value="F:magnesium ion binding"/>
    <property type="evidence" value="ECO:0007669"/>
    <property type="project" value="TreeGrafter"/>
</dbReference>
<dbReference type="InterPro" id="IPR000150">
    <property type="entry name" value="Cof"/>
</dbReference>
<proteinExistence type="predicted"/>
<dbReference type="SFLD" id="SFLDS00003">
    <property type="entry name" value="Haloacid_Dehalogenase"/>
    <property type="match status" value="1"/>
</dbReference>
<dbReference type="KEGG" id="eml:EMELA_v1c07150"/>
<dbReference type="InterPro" id="IPR006379">
    <property type="entry name" value="HAD-SF_hydro_IIB"/>
</dbReference>
<dbReference type="PANTHER" id="PTHR10000">
    <property type="entry name" value="PHOSPHOSERINE PHOSPHATASE"/>
    <property type="match status" value="1"/>
</dbReference>
<evidence type="ECO:0000313" key="1">
    <source>
        <dbReference type="EMBL" id="ATZ18213.1"/>
    </source>
</evidence>
<dbReference type="SFLD" id="SFLDG01140">
    <property type="entry name" value="C2.B:_Phosphomannomutase_and_P"/>
    <property type="match status" value="1"/>
</dbReference>
<dbReference type="NCBIfam" id="TIGR00099">
    <property type="entry name" value="Cof-subfamily"/>
    <property type="match status" value="1"/>
</dbReference>
<dbReference type="STRING" id="1408435.GCA_000685885_00904"/>
<sequence>MIKMIAIDIDGTVFDHKTGIHQTTKNAILKAKELNIPVVIATGRNLTTINEIAKELEIENSYYPFVSQNGGQSFSFNHEETGELKIYYTVTFDPKVTKELFECANKNKIKIFAYSEEEKYAYCNKKISVFKVFMKFKTKRQKLITYKKNTDFTNLRVSKFICFSKAKNMKAFREFAESYNISVFEFSYVTEAHSNIELNPKGVDKTYGLKYVAEKLAIDPKDVIYFGDGENDIAAIQWAGTGVAMKNAKDHVKEVADDVTTLPVEEGGVGDYLFKKVFK</sequence>
<dbReference type="NCBIfam" id="TIGR01484">
    <property type="entry name" value="HAD-SF-IIB"/>
    <property type="match status" value="1"/>
</dbReference>
<dbReference type="PROSITE" id="PS01229">
    <property type="entry name" value="COF_2"/>
    <property type="match status" value="1"/>
</dbReference>
<dbReference type="InterPro" id="IPR036412">
    <property type="entry name" value="HAD-like_sf"/>
</dbReference>
<keyword evidence="1" id="KW-0378">Hydrolase</keyword>
<keyword evidence="2" id="KW-1185">Reference proteome</keyword>
<dbReference type="InterPro" id="IPR023214">
    <property type="entry name" value="HAD_sf"/>
</dbReference>